<protein>
    <submittedName>
        <fullName evidence="1">Uncharacterized protein</fullName>
    </submittedName>
</protein>
<evidence type="ECO:0000313" key="1">
    <source>
        <dbReference type="EMBL" id="XCM37801.1"/>
    </source>
</evidence>
<sequence>MDHIANIFPNVIPAMTAPNGSSPLLPVVLQAIASSQVPANTLPYAVHWHIPTCKYAQAKPFIKKLTLPAGGNNTTFSHGSWWNPVTQTWVTEPVLLVKSFMTGDVLHRHLDAMLRESYRMGQALGEQAIAMDLSINDAMLIIPTG</sequence>
<accession>A0AAU8JGC4</accession>
<name>A0AAU8JGC4_9CYAN</name>
<gene>
    <name evidence="1" type="ORF">ABWT76_000601</name>
</gene>
<proteinExistence type="predicted"/>
<dbReference type="RefSeq" id="WP_354635616.1">
    <property type="nucleotide sequence ID" value="NZ_CP159837.1"/>
</dbReference>
<organism evidence="1">
    <name type="scientific">Planktothricoides raciborskii GIHE-MW2</name>
    <dbReference type="NCBI Taxonomy" id="2792601"/>
    <lineage>
        <taxon>Bacteria</taxon>
        <taxon>Bacillati</taxon>
        <taxon>Cyanobacteriota</taxon>
        <taxon>Cyanophyceae</taxon>
        <taxon>Oscillatoriophycideae</taxon>
        <taxon>Oscillatoriales</taxon>
        <taxon>Oscillatoriaceae</taxon>
        <taxon>Planktothricoides</taxon>
    </lineage>
</organism>
<dbReference type="EMBL" id="CP159837">
    <property type="protein sequence ID" value="XCM37801.1"/>
    <property type="molecule type" value="Genomic_DNA"/>
</dbReference>
<reference evidence="1" key="1">
    <citation type="submission" date="2024-07" db="EMBL/GenBank/DDBJ databases">
        <authorList>
            <person name="Kim Y.J."/>
            <person name="Jeong J.Y."/>
        </authorList>
    </citation>
    <scope>NUCLEOTIDE SEQUENCE</scope>
    <source>
        <strain evidence="1">GIHE-MW2</strain>
    </source>
</reference>
<dbReference type="AlphaFoldDB" id="A0AAU8JGC4"/>